<feature type="region of interest" description="Disordered" evidence="5">
    <location>
        <begin position="66"/>
        <end position="156"/>
    </location>
</feature>
<dbReference type="STRING" id="602072.A0A1R3R7K9"/>
<evidence type="ECO:0000313" key="7">
    <source>
        <dbReference type="EMBL" id="OOF90448.1"/>
    </source>
</evidence>
<name>A0A1R3R7K9_ASPC5</name>
<dbReference type="SMART" id="SM00066">
    <property type="entry name" value="GAL4"/>
    <property type="match status" value="1"/>
</dbReference>
<evidence type="ECO:0000256" key="4">
    <source>
        <dbReference type="ARBA" id="ARBA00023242"/>
    </source>
</evidence>
<dbReference type="EMBL" id="KV907521">
    <property type="protein sequence ID" value="OOF90448.1"/>
    <property type="molecule type" value="Genomic_DNA"/>
</dbReference>
<keyword evidence="2" id="KW-0238">DNA-binding</keyword>
<keyword evidence="3" id="KW-0804">Transcription</keyword>
<evidence type="ECO:0000256" key="2">
    <source>
        <dbReference type="ARBA" id="ARBA00023125"/>
    </source>
</evidence>
<dbReference type="InterPro" id="IPR036864">
    <property type="entry name" value="Zn2-C6_fun-type_DNA-bd_sf"/>
</dbReference>
<accession>A0A1R3R7K9</accession>
<organism evidence="7 8">
    <name type="scientific">Aspergillus carbonarius (strain ITEM 5010)</name>
    <dbReference type="NCBI Taxonomy" id="602072"/>
    <lineage>
        <taxon>Eukaryota</taxon>
        <taxon>Fungi</taxon>
        <taxon>Dikarya</taxon>
        <taxon>Ascomycota</taxon>
        <taxon>Pezizomycotina</taxon>
        <taxon>Eurotiomycetes</taxon>
        <taxon>Eurotiomycetidae</taxon>
        <taxon>Eurotiales</taxon>
        <taxon>Aspergillaceae</taxon>
        <taxon>Aspergillus</taxon>
        <taxon>Aspergillus subgen. Circumdati</taxon>
    </lineage>
</organism>
<dbReference type="Gene3D" id="4.10.240.10">
    <property type="entry name" value="Zn(2)-C6 fungal-type DNA-binding domain"/>
    <property type="match status" value="1"/>
</dbReference>
<evidence type="ECO:0000256" key="3">
    <source>
        <dbReference type="ARBA" id="ARBA00023163"/>
    </source>
</evidence>
<dbReference type="InterPro" id="IPR001138">
    <property type="entry name" value="Zn2Cys6_DnaBD"/>
</dbReference>
<dbReference type="Pfam" id="PF00172">
    <property type="entry name" value="Zn_clus"/>
    <property type="match status" value="1"/>
</dbReference>
<dbReference type="PANTHER" id="PTHR47655:SF3">
    <property type="entry name" value="ZN(II)2CYS6 TRANSCRIPTION FACTOR (EUROFUNG)"/>
    <property type="match status" value="1"/>
</dbReference>
<feature type="compositionally biased region" description="Low complexity" evidence="5">
    <location>
        <begin position="103"/>
        <end position="121"/>
    </location>
</feature>
<evidence type="ECO:0000256" key="5">
    <source>
        <dbReference type="SAM" id="MobiDB-lite"/>
    </source>
</evidence>
<evidence type="ECO:0000256" key="1">
    <source>
        <dbReference type="ARBA" id="ARBA00023015"/>
    </source>
</evidence>
<dbReference type="CDD" id="cd00067">
    <property type="entry name" value="GAL4"/>
    <property type="match status" value="1"/>
</dbReference>
<gene>
    <name evidence="7" type="ORF">ASPCADRAFT_510846</name>
</gene>
<proteinExistence type="predicted"/>
<evidence type="ECO:0000313" key="8">
    <source>
        <dbReference type="Proteomes" id="UP000188318"/>
    </source>
</evidence>
<feature type="region of interest" description="Disordered" evidence="5">
    <location>
        <begin position="1"/>
        <end position="21"/>
    </location>
</feature>
<dbReference type="PANTHER" id="PTHR47655">
    <property type="entry name" value="QUINIC ACID UTILIZATION ACTIVATOR"/>
    <property type="match status" value="1"/>
</dbReference>
<keyword evidence="4" id="KW-0539">Nucleus</keyword>
<reference evidence="8" key="1">
    <citation type="journal article" date="2017" name="Genome Biol.">
        <title>Comparative genomics reveals high biological diversity and specific adaptations in the industrially and medically important fungal genus Aspergillus.</title>
        <authorList>
            <person name="de Vries R.P."/>
            <person name="Riley R."/>
            <person name="Wiebenga A."/>
            <person name="Aguilar-Osorio G."/>
            <person name="Amillis S."/>
            <person name="Uchima C.A."/>
            <person name="Anderluh G."/>
            <person name="Asadollahi M."/>
            <person name="Askin M."/>
            <person name="Barry K."/>
            <person name="Battaglia E."/>
            <person name="Bayram O."/>
            <person name="Benocci T."/>
            <person name="Braus-Stromeyer S.A."/>
            <person name="Caldana C."/>
            <person name="Canovas D."/>
            <person name="Cerqueira G.C."/>
            <person name="Chen F."/>
            <person name="Chen W."/>
            <person name="Choi C."/>
            <person name="Clum A."/>
            <person name="Dos Santos R.A."/>
            <person name="Damasio A.R."/>
            <person name="Diallinas G."/>
            <person name="Emri T."/>
            <person name="Fekete E."/>
            <person name="Flipphi M."/>
            <person name="Freyberg S."/>
            <person name="Gallo A."/>
            <person name="Gournas C."/>
            <person name="Habgood R."/>
            <person name="Hainaut M."/>
            <person name="Harispe M.L."/>
            <person name="Henrissat B."/>
            <person name="Hilden K.S."/>
            <person name="Hope R."/>
            <person name="Hossain A."/>
            <person name="Karabika E."/>
            <person name="Karaffa L."/>
            <person name="Karanyi Z."/>
            <person name="Krasevec N."/>
            <person name="Kuo A."/>
            <person name="Kusch H."/>
            <person name="LaButti K."/>
            <person name="Lagendijk E.L."/>
            <person name="Lapidus A."/>
            <person name="Levasseur A."/>
            <person name="Lindquist E."/>
            <person name="Lipzen A."/>
            <person name="Logrieco A.F."/>
            <person name="MacCabe A."/>
            <person name="Maekelae M.R."/>
            <person name="Malavazi I."/>
            <person name="Melin P."/>
            <person name="Meyer V."/>
            <person name="Mielnichuk N."/>
            <person name="Miskei M."/>
            <person name="Molnar A.P."/>
            <person name="Mule G."/>
            <person name="Ngan C.Y."/>
            <person name="Orejas M."/>
            <person name="Orosz E."/>
            <person name="Ouedraogo J.P."/>
            <person name="Overkamp K.M."/>
            <person name="Park H.-S."/>
            <person name="Perrone G."/>
            <person name="Piumi F."/>
            <person name="Punt P.J."/>
            <person name="Ram A.F."/>
            <person name="Ramon A."/>
            <person name="Rauscher S."/>
            <person name="Record E."/>
            <person name="Riano-Pachon D.M."/>
            <person name="Robert V."/>
            <person name="Roehrig J."/>
            <person name="Ruller R."/>
            <person name="Salamov A."/>
            <person name="Salih N.S."/>
            <person name="Samson R.A."/>
            <person name="Sandor E."/>
            <person name="Sanguinetti M."/>
            <person name="Schuetze T."/>
            <person name="Sepcic K."/>
            <person name="Shelest E."/>
            <person name="Sherlock G."/>
            <person name="Sophianopoulou V."/>
            <person name="Squina F.M."/>
            <person name="Sun H."/>
            <person name="Susca A."/>
            <person name="Todd R.B."/>
            <person name="Tsang A."/>
            <person name="Unkles S.E."/>
            <person name="van de Wiele N."/>
            <person name="van Rossen-Uffink D."/>
            <person name="Oliveira J.V."/>
            <person name="Vesth T.C."/>
            <person name="Visser J."/>
            <person name="Yu J.-H."/>
            <person name="Zhou M."/>
            <person name="Andersen M.R."/>
            <person name="Archer D.B."/>
            <person name="Baker S.E."/>
            <person name="Benoit I."/>
            <person name="Brakhage A.A."/>
            <person name="Braus G.H."/>
            <person name="Fischer R."/>
            <person name="Frisvad J.C."/>
            <person name="Goldman G.H."/>
            <person name="Houbraken J."/>
            <person name="Oakley B."/>
            <person name="Pocsi I."/>
            <person name="Scazzocchio C."/>
            <person name="Seiboth B."/>
            <person name="vanKuyk P.A."/>
            <person name="Wortman J."/>
            <person name="Dyer P.S."/>
            <person name="Grigoriev I.V."/>
        </authorList>
    </citation>
    <scope>NUCLEOTIDE SEQUENCE [LARGE SCALE GENOMIC DNA]</scope>
    <source>
        <strain evidence="8">ITEM 5010</strain>
    </source>
</reference>
<dbReference type="Proteomes" id="UP000188318">
    <property type="component" value="Unassembled WGS sequence"/>
</dbReference>
<dbReference type="GO" id="GO:0003677">
    <property type="term" value="F:DNA binding"/>
    <property type="evidence" value="ECO:0007669"/>
    <property type="project" value="UniProtKB-KW"/>
</dbReference>
<sequence>MSTPVTNNSPSDKGVRKRTRKACDRCRLKKSKCDGANPCARYRTDNVICVFGENKKVYNKVYPKGSVSSTQARTSGLKRTPKAAQQDLWNQDIGPMQGRDSSDTSSKSASSPAMAAPSTDPFTAQTMPQTPATLSPPTTFRTDAPPSDIEDEPPQITPMNMYATTILMLGVVDPSELQSAHVLDPQWPSPGSGGYDDIDLMLAQYSVPSYNTTVPSSIFNRPMPMGSLIPGSYGNMNDKNDFEDIGQFLNT</sequence>
<protein>
    <recommendedName>
        <fullName evidence="6">Zn(2)-C6 fungal-type domain-containing protein</fullName>
    </recommendedName>
</protein>
<evidence type="ECO:0000259" key="6">
    <source>
        <dbReference type="PROSITE" id="PS50048"/>
    </source>
</evidence>
<keyword evidence="8" id="KW-1185">Reference proteome</keyword>
<dbReference type="AlphaFoldDB" id="A0A1R3R7K9"/>
<feature type="compositionally biased region" description="Polar residues" evidence="5">
    <location>
        <begin position="1"/>
        <end position="11"/>
    </location>
</feature>
<feature type="domain" description="Zn(2)-C6 fungal-type" evidence="6">
    <location>
        <begin position="22"/>
        <end position="51"/>
    </location>
</feature>
<dbReference type="PROSITE" id="PS50048">
    <property type="entry name" value="ZN2_CY6_FUNGAL_2"/>
    <property type="match status" value="1"/>
</dbReference>
<dbReference type="GO" id="GO:0008270">
    <property type="term" value="F:zinc ion binding"/>
    <property type="evidence" value="ECO:0007669"/>
    <property type="project" value="InterPro"/>
</dbReference>
<dbReference type="SUPFAM" id="SSF57701">
    <property type="entry name" value="Zn2/Cys6 DNA-binding domain"/>
    <property type="match status" value="1"/>
</dbReference>
<dbReference type="GO" id="GO:0009893">
    <property type="term" value="P:positive regulation of metabolic process"/>
    <property type="evidence" value="ECO:0007669"/>
    <property type="project" value="UniProtKB-ARBA"/>
</dbReference>
<dbReference type="VEuPathDB" id="FungiDB:ASPCADRAFT_510846"/>
<feature type="compositionally biased region" description="Polar residues" evidence="5">
    <location>
        <begin position="122"/>
        <end position="141"/>
    </location>
</feature>
<keyword evidence="1" id="KW-0805">Transcription regulation</keyword>
<dbReference type="GO" id="GO:0000981">
    <property type="term" value="F:DNA-binding transcription factor activity, RNA polymerase II-specific"/>
    <property type="evidence" value="ECO:0007669"/>
    <property type="project" value="InterPro"/>
</dbReference>
<dbReference type="InterPro" id="IPR052783">
    <property type="entry name" value="Metabolic/Drug-Res_Regulator"/>
</dbReference>